<evidence type="ECO:0000313" key="2">
    <source>
        <dbReference type="Proteomes" id="UP000537131"/>
    </source>
</evidence>
<protein>
    <submittedName>
        <fullName evidence="1">Uncharacterized protein</fullName>
    </submittedName>
</protein>
<name>A0A7Y0EIL4_9CLOT</name>
<organism evidence="1 2">
    <name type="scientific">Clostridium muellerianum</name>
    <dbReference type="NCBI Taxonomy" id="2716538"/>
    <lineage>
        <taxon>Bacteria</taxon>
        <taxon>Bacillati</taxon>
        <taxon>Bacillota</taxon>
        <taxon>Clostridia</taxon>
        <taxon>Eubacteriales</taxon>
        <taxon>Clostridiaceae</taxon>
        <taxon>Clostridium</taxon>
    </lineage>
</organism>
<proteinExistence type="predicted"/>
<reference evidence="1 2" key="1">
    <citation type="submission" date="2020-04" db="EMBL/GenBank/DDBJ databases">
        <authorList>
            <person name="Doyle D.A."/>
        </authorList>
    </citation>
    <scope>NUCLEOTIDE SEQUENCE [LARGE SCALE GENOMIC DNA]</scope>
    <source>
        <strain evidence="1 2">P21</strain>
    </source>
</reference>
<evidence type="ECO:0000313" key="1">
    <source>
        <dbReference type="EMBL" id="NMM64159.1"/>
    </source>
</evidence>
<reference evidence="1 2" key="2">
    <citation type="submission" date="2020-06" db="EMBL/GenBank/DDBJ databases">
        <title>Complete Genome Sequence of Clostridium muelleri sp. nov. P21T, an Acid-Alcohol Producing Acetogen Isolated from Old Hay.</title>
        <authorList>
            <person name="Duncan K.E."/>
            <person name="Tanner R.S."/>
        </authorList>
    </citation>
    <scope>NUCLEOTIDE SEQUENCE [LARGE SCALE GENOMIC DNA]</scope>
    <source>
        <strain evidence="1 2">P21</strain>
    </source>
</reference>
<comment type="caution">
    <text evidence="1">The sequence shown here is derived from an EMBL/GenBank/DDBJ whole genome shotgun (WGS) entry which is preliminary data.</text>
</comment>
<keyword evidence="2" id="KW-1185">Reference proteome</keyword>
<accession>A0A7Y0EIL4</accession>
<gene>
    <name evidence="1" type="ORF">HBE96_16145</name>
</gene>
<dbReference type="Proteomes" id="UP000537131">
    <property type="component" value="Unassembled WGS sequence"/>
</dbReference>
<dbReference type="AlphaFoldDB" id="A0A7Y0EIL4"/>
<dbReference type="RefSeq" id="WP_169298762.1">
    <property type="nucleotide sequence ID" value="NZ_JABBNI010000036.1"/>
</dbReference>
<sequence length="53" mass="6339">MQFLIESFYDNENRQSTELSNYILTIEDNCLTMKVCNKFNGNKKMLSYLENHL</sequence>
<dbReference type="EMBL" id="JABBNI010000036">
    <property type="protein sequence ID" value="NMM64159.1"/>
    <property type="molecule type" value="Genomic_DNA"/>
</dbReference>